<dbReference type="AlphaFoldDB" id="A0A1Q9B3A6"/>
<evidence type="ECO:0000256" key="2">
    <source>
        <dbReference type="ARBA" id="ARBA00022500"/>
    </source>
</evidence>
<evidence type="ECO:0000259" key="8">
    <source>
        <dbReference type="PROSITE" id="PS50885"/>
    </source>
</evidence>
<sequence>MSSRTFSISTKLSLMSAAGILVMFLVSVSAWMLNDGVSQAVTRSRMQAEITRNLIDMKASVRGLETGVAAIQLARSPEEVNNAIDYTDKRHQSALKYLGLAEAAMMIPENKQRAEAIKTTLAAEETLVKALIDGVRVKADVSPIATKLAANFAQIGQTVDDAVNAAKAGSEAADQRRRDLQSMSSAISLGMSALMISLLVGSAVFGRKVIAAPLRRITRSMNGLADGDLETPIPFAGRTDEVGEMAKAVQVFRENALKVREMNAQDAALQTQNADLQSSIAAVVASAVDGNFKARIQKRYESPHLNIFAASVNELLSSVDGGISETQRVVAALADGDLTETMKGQFRGSFEELQSNVDAAMTSLRSVMGEVLSTIDLINGGTGELRAAANDLSRRTEQQAASLEETAAALEEITSAVGNSTSRSLQAATMVTEARRNTEQSSTVVREAVQAMERIEQASSGISQIINVIDEIAFQTNLLALNAGVEAARAGEAGKGFAVVAQEVRELAQRSATAAKDIKALIHRSREEVTAGVTLVTQTGSALETIHDNVAAIDEQVRSIASTSREQSTGLAEVNTAVNHMDQATQQNAAMVEEQTAATARLAEETTRLRSLVGRFRIKGAEAERRSEAAYSAAPRRLAS</sequence>
<evidence type="ECO:0000313" key="10">
    <source>
        <dbReference type="Proteomes" id="UP000186364"/>
    </source>
</evidence>
<evidence type="ECO:0000256" key="1">
    <source>
        <dbReference type="ARBA" id="ARBA00004370"/>
    </source>
</evidence>
<comment type="subcellular location">
    <subcellularLocation>
        <location evidence="1">Membrane</location>
    </subcellularLocation>
</comment>
<keyword evidence="10" id="KW-1185">Reference proteome</keyword>
<gene>
    <name evidence="9" type="ORF">BJF93_01650</name>
</gene>
<keyword evidence="6" id="KW-0812">Transmembrane</keyword>
<comment type="similarity">
    <text evidence="3">Belongs to the methyl-accepting chemotaxis (MCP) protein family.</text>
</comment>
<feature type="domain" description="HAMP" evidence="8">
    <location>
        <begin position="208"/>
        <end position="261"/>
    </location>
</feature>
<keyword evidence="2" id="KW-0145">Chemotaxis</keyword>
<dbReference type="SUPFAM" id="SSF158472">
    <property type="entry name" value="HAMP domain-like"/>
    <property type="match status" value="1"/>
</dbReference>
<dbReference type="GO" id="GO:0007165">
    <property type="term" value="P:signal transduction"/>
    <property type="evidence" value="ECO:0007669"/>
    <property type="project" value="UniProtKB-KW"/>
</dbReference>
<organism evidence="9 10">
    <name type="scientific">Xaviernesmea oryzae</name>
    <dbReference type="NCBI Taxonomy" id="464029"/>
    <lineage>
        <taxon>Bacteria</taxon>
        <taxon>Pseudomonadati</taxon>
        <taxon>Pseudomonadota</taxon>
        <taxon>Alphaproteobacteria</taxon>
        <taxon>Hyphomicrobiales</taxon>
        <taxon>Rhizobiaceae</taxon>
        <taxon>Rhizobium/Agrobacterium group</taxon>
        <taxon>Xaviernesmea</taxon>
    </lineage>
</organism>
<dbReference type="GO" id="GO:0006935">
    <property type="term" value="P:chemotaxis"/>
    <property type="evidence" value="ECO:0007669"/>
    <property type="project" value="UniProtKB-KW"/>
</dbReference>
<dbReference type="CDD" id="cd11386">
    <property type="entry name" value="MCP_signal"/>
    <property type="match status" value="1"/>
</dbReference>
<feature type="transmembrane region" description="Helical" evidence="6">
    <location>
        <begin position="186"/>
        <end position="206"/>
    </location>
</feature>
<keyword evidence="6" id="KW-1133">Transmembrane helix</keyword>
<dbReference type="FunFam" id="1.10.287.950:FF:000001">
    <property type="entry name" value="Methyl-accepting chemotaxis sensory transducer"/>
    <property type="match status" value="1"/>
</dbReference>
<dbReference type="InterPro" id="IPR004089">
    <property type="entry name" value="MCPsignal_dom"/>
</dbReference>
<dbReference type="Gene3D" id="1.10.8.500">
    <property type="entry name" value="HAMP domain in histidine kinase"/>
    <property type="match status" value="1"/>
</dbReference>
<dbReference type="PROSITE" id="PS50885">
    <property type="entry name" value="HAMP"/>
    <property type="match status" value="2"/>
</dbReference>
<evidence type="ECO:0000256" key="4">
    <source>
        <dbReference type="PROSITE-ProRule" id="PRU00284"/>
    </source>
</evidence>
<feature type="coiled-coil region" evidence="5">
    <location>
        <begin position="386"/>
        <end position="413"/>
    </location>
</feature>
<proteinExistence type="inferred from homology"/>
<dbReference type="PRINTS" id="PR00260">
    <property type="entry name" value="CHEMTRNSDUCR"/>
</dbReference>
<dbReference type="EMBL" id="MKIP01000024">
    <property type="protein sequence ID" value="OLP62527.1"/>
    <property type="molecule type" value="Genomic_DNA"/>
</dbReference>
<dbReference type="GO" id="GO:0004888">
    <property type="term" value="F:transmembrane signaling receptor activity"/>
    <property type="evidence" value="ECO:0007669"/>
    <property type="project" value="InterPro"/>
</dbReference>
<dbReference type="Pfam" id="PF00672">
    <property type="entry name" value="HAMP"/>
    <property type="match status" value="1"/>
</dbReference>
<dbReference type="Pfam" id="PF18947">
    <property type="entry name" value="HAMP_2"/>
    <property type="match status" value="1"/>
</dbReference>
<dbReference type="RefSeq" id="WP_075625455.1">
    <property type="nucleotide sequence ID" value="NZ_MKIP01000024.1"/>
</dbReference>
<dbReference type="Proteomes" id="UP000186364">
    <property type="component" value="Unassembled WGS sequence"/>
</dbReference>
<evidence type="ECO:0000256" key="6">
    <source>
        <dbReference type="SAM" id="Phobius"/>
    </source>
</evidence>
<dbReference type="GO" id="GO:0016020">
    <property type="term" value="C:membrane"/>
    <property type="evidence" value="ECO:0007669"/>
    <property type="project" value="UniProtKB-SubCell"/>
</dbReference>
<dbReference type="Pfam" id="PF00015">
    <property type="entry name" value="MCPsignal"/>
    <property type="match status" value="1"/>
</dbReference>
<keyword evidence="6" id="KW-0472">Membrane</keyword>
<protein>
    <submittedName>
        <fullName evidence="9">Chemotaxis protein</fullName>
    </submittedName>
</protein>
<name>A0A1Q9B3A6_9HYPH</name>
<reference evidence="9 10" key="1">
    <citation type="submission" date="2016-09" db="EMBL/GenBank/DDBJ databases">
        <title>Rhizobium sp. nov., a novel species isolated from the rice rhizosphere.</title>
        <authorList>
            <person name="Zhao J."/>
            <person name="Zhang X."/>
        </authorList>
    </citation>
    <scope>NUCLEOTIDE SEQUENCE [LARGE SCALE GENOMIC DNA]</scope>
    <source>
        <strain evidence="9 10">1.7048</strain>
    </source>
</reference>
<feature type="transmembrane region" description="Helical" evidence="6">
    <location>
        <begin position="12"/>
        <end position="33"/>
    </location>
</feature>
<dbReference type="InterPro" id="IPR051310">
    <property type="entry name" value="MCP_chemotaxis"/>
</dbReference>
<dbReference type="SMART" id="SM00304">
    <property type="entry name" value="HAMP"/>
    <property type="match status" value="2"/>
</dbReference>
<dbReference type="SUPFAM" id="SSF58104">
    <property type="entry name" value="Methyl-accepting chemotaxis protein (MCP) signaling domain"/>
    <property type="match status" value="1"/>
</dbReference>
<dbReference type="PANTHER" id="PTHR43531">
    <property type="entry name" value="PROTEIN ICFG"/>
    <property type="match status" value="1"/>
</dbReference>
<dbReference type="InterPro" id="IPR004090">
    <property type="entry name" value="Chemotax_Me-accpt_rcpt"/>
</dbReference>
<keyword evidence="5" id="KW-0175">Coiled coil</keyword>
<dbReference type="InterPro" id="IPR003660">
    <property type="entry name" value="HAMP_dom"/>
</dbReference>
<dbReference type="PANTHER" id="PTHR43531:SF11">
    <property type="entry name" value="METHYL-ACCEPTING CHEMOTAXIS PROTEIN 3"/>
    <property type="match status" value="1"/>
</dbReference>
<accession>A0A1Q9B3A6</accession>
<evidence type="ECO:0000256" key="3">
    <source>
        <dbReference type="ARBA" id="ARBA00029447"/>
    </source>
</evidence>
<dbReference type="CDD" id="cd06225">
    <property type="entry name" value="HAMP"/>
    <property type="match status" value="1"/>
</dbReference>
<evidence type="ECO:0000256" key="5">
    <source>
        <dbReference type="SAM" id="Coils"/>
    </source>
</evidence>
<keyword evidence="4" id="KW-0807">Transducer</keyword>
<evidence type="ECO:0000313" key="9">
    <source>
        <dbReference type="EMBL" id="OLP62527.1"/>
    </source>
</evidence>
<dbReference type="Gene3D" id="1.10.287.950">
    <property type="entry name" value="Methyl-accepting chemotaxis protein"/>
    <property type="match status" value="1"/>
</dbReference>
<feature type="domain" description="Methyl-accepting transducer" evidence="7">
    <location>
        <begin position="374"/>
        <end position="603"/>
    </location>
</feature>
<evidence type="ECO:0000259" key="7">
    <source>
        <dbReference type="PROSITE" id="PS50111"/>
    </source>
</evidence>
<comment type="caution">
    <text evidence="9">The sequence shown here is derived from an EMBL/GenBank/DDBJ whole genome shotgun (WGS) entry which is preliminary data.</text>
</comment>
<dbReference type="PROSITE" id="PS50111">
    <property type="entry name" value="CHEMOTAXIS_TRANSDUC_2"/>
    <property type="match status" value="1"/>
</dbReference>
<dbReference type="SMART" id="SM00283">
    <property type="entry name" value="MA"/>
    <property type="match status" value="1"/>
</dbReference>
<feature type="domain" description="HAMP" evidence="8">
    <location>
        <begin position="317"/>
        <end position="369"/>
    </location>
</feature>